<feature type="compositionally biased region" description="Basic and acidic residues" evidence="2">
    <location>
        <begin position="432"/>
        <end position="449"/>
    </location>
</feature>
<feature type="compositionally biased region" description="Basic and acidic residues" evidence="2">
    <location>
        <begin position="488"/>
        <end position="515"/>
    </location>
</feature>
<proteinExistence type="predicted"/>
<dbReference type="SUPFAM" id="SSF49599">
    <property type="entry name" value="TRAF domain-like"/>
    <property type="match status" value="1"/>
</dbReference>
<dbReference type="GO" id="GO:0005856">
    <property type="term" value="C:cytoskeleton"/>
    <property type="evidence" value="ECO:0007669"/>
    <property type="project" value="TreeGrafter"/>
</dbReference>
<evidence type="ECO:0000313" key="3">
    <source>
        <dbReference type="EMBL" id="CEM39821.1"/>
    </source>
</evidence>
<dbReference type="PANTHER" id="PTHR47357:SF1">
    <property type="entry name" value="SPINDLE POLE BODY COMPONENT 110"/>
    <property type="match status" value="1"/>
</dbReference>
<feature type="region of interest" description="Disordered" evidence="2">
    <location>
        <begin position="731"/>
        <end position="785"/>
    </location>
</feature>
<dbReference type="VEuPathDB" id="CryptoDB:Cvel_25031"/>
<reference evidence="3" key="1">
    <citation type="submission" date="2014-11" db="EMBL/GenBank/DDBJ databases">
        <authorList>
            <person name="Otto D Thomas"/>
            <person name="Naeem Raeece"/>
        </authorList>
    </citation>
    <scope>NUCLEOTIDE SEQUENCE</scope>
</reference>
<dbReference type="GO" id="GO:0005200">
    <property type="term" value="F:structural constituent of cytoskeleton"/>
    <property type="evidence" value="ECO:0007669"/>
    <property type="project" value="TreeGrafter"/>
</dbReference>
<feature type="compositionally biased region" description="Basic and acidic residues" evidence="2">
    <location>
        <begin position="134"/>
        <end position="170"/>
    </location>
</feature>
<feature type="region of interest" description="Disordered" evidence="2">
    <location>
        <begin position="803"/>
        <end position="877"/>
    </location>
</feature>
<feature type="coiled-coil region" evidence="1">
    <location>
        <begin position="401"/>
        <end position="428"/>
    </location>
</feature>
<feature type="region of interest" description="Disordered" evidence="2">
    <location>
        <begin position="62"/>
        <end position="86"/>
    </location>
</feature>
<dbReference type="AlphaFoldDB" id="A0A0G4H7D6"/>
<name>A0A0G4H7D6_9ALVE</name>
<feature type="compositionally biased region" description="Basic residues" evidence="2">
    <location>
        <begin position="748"/>
        <end position="763"/>
    </location>
</feature>
<dbReference type="PANTHER" id="PTHR47357">
    <property type="entry name" value="COP1-INTERACTIVE PROTEIN 1"/>
    <property type="match status" value="1"/>
</dbReference>
<organism evidence="3">
    <name type="scientific">Chromera velia CCMP2878</name>
    <dbReference type="NCBI Taxonomy" id="1169474"/>
    <lineage>
        <taxon>Eukaryota</taxon>
        <taxon>Sar</taxon>
        <taxon>Alveolata</taxon>
        <taxon>Colpodellida</taxon>
        <taxon>Chromeraceae</taxon>
        <taxon>Chromera</taxon>
    </lineage>
</organism>
<keyword evidence="1" id="KW-0175">Coiled coil</keyword>
<gene>
    <name evidence="3" type="ORF">Cvel_25031</name>
</gene>
<feature type="region of interest" description="Disordered" evidence="2">
    <location>
        <begin position="134"/>
        <end position="173"/>
    </location>
</feature>
<feature type="region of interest" description="Disordered" evidence="2">
    <location>
        <begin position="428"/>
        <end position="449"/>
    </location>
</feature>
<sequence length="1020" mass="111769">MPPHQSAPSSANQYATLQEFQSFAKFVRTQFEEVAEELALAKTETVQALNREKSLRKELQSLKTDLQGQSNGFGPGRGEVPSAASRETVAELQSEVESLRSLVSRTLAQKIERCRDEVSKLSSDTTRRFQTLQKEAKSLQTKADEEKDRAGAEGERMTAAMRRSEQKTEGRLQQVQRTVKDLQEDVKTLKLQRYEERRTADDSLERFEKELSELNEWREQMSCCFDSRLASVEDLISSLKSELSGEIERADNRLEVVQKGLELVMCHSPRANNCKPLSLPCGCPASQVVHTCCVYSKSNCQAVTPTGTQTVPQSCPLQAYSKRDTDTQRNSPVKPCHASSGCRVLPSPSAQPNCTGSVSNCKVQAQACEGSGGVPCPPAAAQSLAESLNLRALVGDVQQQLGDLQERIGAAEEHIEELRLENEYLQTEIEGPDDHTDRDRETEMEDEGRIGRGRDECLYVNSSSSCSEEDGCLPPCPFLEQTPTTASVRERERKDGSRGRGRDAGRGSREREGWRRDLSPSLVRASLASIVCLLEDLRSLSSPQSSLLSLLHDLSVFAKTSASLSSDEILRETVELNEELSCCLSPFACVEQEQERERERHDQALKLQNQINELRSHLLSIRQGHTVPLPSCSPILLSPPASTSVNIGSLHPAGRSKGRGGIGSVKRGRASQENGTTRLRRIFDNPKVASILPSLSDIRTVLEKAVAAHEEGDTILCERLVSDLHRQFGDAVQQAAASSPSLTDKKGGWQRHRQRQRQRRKGHTPSESLWRRKGEAGGGLKGHVDDLRGELEGMKWAHRRLEAEGEAQSRGGGRPFSPPPASIRRPPDPSHKVPIGETGDPAETIRPRDPSPSPAPPKNLHGGVQAGGVETERRPPSGVSQFEWLITDVSKCVKEFPNGKCVVSPPFRLGTVEGFRMDLWPNGTTNSPPGVCSLGLIPPKSESSEAGEKAAHSQGASSAFIRYELYVGGVTRGPIDSRNAPFGVTFDMCELSGEESDALCESLSVNGTEVRALKAGVRLL</sequence>
<feature type="region of interest" description="Disordered" evidence="2">
    <location>
        <begin position="478"/>
        <end position="515"/>
    </location>
</feature>
<evidence type="ECO:0000256" key="1">
    <source>
        <dbReference type="SAM" id="Coils"/>
    </source>
</evidence>
<dbReference type="EMBL" id="CDMZ01001959">
    <property type="protein sequence ID" value="CEM39821.1"/>
    <property type="molecule type" value="Genomic_DNA"/>
</dbReference>
<feature type="region of interest" description="Disordered" evidence="2">
    <location>
        <begin position="649"/>
        <end position="674"/>
    </location>
</feature>
<protein>
    <submittedName>
        <fullName evidence="3">Uncharacterized protein</fullName>
    </submittedName>
</protein>
<evidence type="ECO:0000256" key="2">
    <source>
        <dbReference type="SAM" id="MobiDB-lite"/>
    </source>
</evidence>
<accession>A0A0G4H7D6</accession>